<dbReference type="InterPro" id="IPR001611">
    <property type="entry name" value="Leu-rich_rpt"/>
</dbReference>
<dbReference type="InterPro" id="IPR050328">
    <property type="entry name" value="Dev_Immune_Receptor"/>
</dbReference>
<evidence type="ECO:0000313" key="6">
    <source>
        <dbReference type="WBParaSite" id="PSU_v2.g12156.t1"/>
    </source>
</evidence>
<keyword evidence="4" id="KW-0472">Membrane</keyword>
<dbReference type="GO" id="GO:0005615">
    <property type="term" value="C:extracellular space"/>
    <property type="evidence" value="ECO:0007669"/>
    <property type="project" value="TreeGrafter"/>
</dbReference>
<evidence type="ECO:0000256" key="2">
    <source>
        <dbReference type="ARBA" id="ARBA00022729"/>
    </source>
</evidence>
<keyword evidence="5" id="KW-1185">Reference proteome</keyword>
<dbReference type="AlphaFoldDB" id="A0A914XW39"/>
<keyword evidence="2" id="KW-0732">Signal</keyword>
<keyword evidence="4" id="KW-0812">Transmembrane</keyword>
<dbReference type="Proteomes" id="UP000887577">
    <property type="component" value="Unplaced"/>
</dbReference>
<keyword evidence="3" id="KW-0677">Repeat</keyword>
<keyword evidence="1" id="KW-0433">Leucine-rich repeat</keyword>
<organism evidence="5 6">
    <name type="scientific">Panagrolaimus superbus</name>
    <dbReference type="NCBI Taxonomy" id="310955"/>
    <lineage>
        <taxon>Eukaryota</taxon>
        <taxon>Metazoa</taxon>
        <taxon>Ecdysozoa</taxon>
        <taxon>Nematoda</taxon>
        <taxon>Chromadorea</taxon>
        <taxon>Rhabditida</taxon>
        <taxon>Tylenchina</taxon>
        <taxon>Panagrolaimomorpha</taxon>
        <taxon>Panagrolaimoidea</taxon>
        <taxon>Panagrolaimidae</taxon>
        <taxon>Panagrolaimus</taxon>
    </lineage>
</organism>
<evidence type="ECO:0000256" key="3">
    <source>
        <dbReference type="ARBA" id="ARBA00022737"/>
    </source>
</evidence>
<name>A0A914XW39_9BILA</name>
<feature type="transmembrane region" description="Helical" evidence="4">
    <location>
        <begin position="228"/>
        <end position="250"/>
    </location>
</feature>
<keyword evidence="4" id="KW-1133">Transmembrane helix</keyword>
<evidence type="ECO:0000256" key="4">
    <source>
        <dbReference type="SAM" id="Phobius"/>
    </source>
</evidence>
<accession>A0A914XW39</accession>
<dbReference type="InterPro" id="IPR003591">
    <property type="entry name" value="Leu-rich_rpt_typical-subtyp"/>
</dbReference>
<reference evidence="6" key="1">
    <citation type="submission" date="2022-11" db="UniProtKB">
        <authorList>
            <consortium name="WormBaseParasite"/>
        </authorList>
    </citation>
    <scope>IDENTIFICATION</scope>
</reference>
<dbReference type="SMART" id="SM00369">
    <property type="entry name" value="LRR_TYP"/>
    <property type="match status" value="4"/>
</dbReference>
<proteinExistence type="predicted"/>
<dbReference type="Gene3D" id="3.80.10.10">
    <property type="entry name" value="Ribonuclease Inhibitor"/>
    <property type="match status" value="1"/>
</dbReference>
<evidence type="ECO:0000256" key="1">
    <source>
        <dbReference type="ARBA" id="ARBA00022614"/>
    </source>
</evidence>
<sequence>MLDLSECGLNNLNENIFENLSQLETLYLNVNAFTSIPIAIHFLPNLKILMLGINDFRTLKKNSFESNVQLERLSFVGCQKLQTIEDCAFCHLPNLKSARFYFNPILSYIHENAFGAISDGNVPEIKEFNIEYCNISVLPENLFDWKKVEKLQIGHNPFACNCSMAWLFNDLLSNNSIFEEKLGSSSIMFYNHKYNLGCLGTQKWSANRTDSKAITEMFAVCNTTSTSNHFFCIIIAFIGVILAAFGIYANRIILTEMSRM</sequence>
<dbReference type="PANTHER" id="PTHR24373">
    <property type="entry name" value="SLIT RELATED LEUCINE-RICH REPEAT NEURONAL PROTEIN"/>
    <property type="match status" value="1"/>
</dbReference>
<dbReference type="InterPro" id="IPR032675">
    <property type="entry name" value="LRR_dom_sf"/>
</dbReference>
<evidence type="ECO:0000313" key="5">
    <source>
        <dbReference type="Proteomes" id="UP000887577"/>
    </source>
</evidence>
<dbReference type="GO" id="GO:0031012">
    <property type="term" value="C:extracellular matrix"/>
    <property type="evidence" value="ECO:0007669"/>
    <property type="project" value="TreeGrafter"/>
</dbReference>
<protein>
    <submittedName>
        <fullName evidence="6">LRRCT domain-containing protein</fullName>
    </submittedName>
</protein>
<dbReference type="Pfam" id="PF13855">
    <property type="entry name" value="LRR_8"/>
    <property type="match status" value="1"/>
</dbReference>
<dbReference type="PANTHER" id="PTHR24373:SF370">
    <property type="entry name" value="FISH-LIPS, ISOFORM E"/>
    <property type="match status" value="1"/>
</dbReference>
<dbReference type="SUPFAM" id="SSF52058">
    <property type="entry name" value="L domain-like"/>
    <property type="match status" value="1"/>
</dbReference>
<dbReference type="WBParaSite" id="PSU_v2.g12156.t1">
    <property type="protein sequence ID" value="PSU_v2.g12156.t1"/>
    <property type="gene ID" value="PSU_v2.g12156"/>
</dbReference>